<keyword evidence="11" id="KW-1185">Reference proteome</keyword>
<dbReference type="Proteomes" id="UP000663880">
    <property type="component" value="Unassembled WGS sequence"/>
</dbReference>
<dbReference type="OrthoDB" id="294378at2759"/>
<dbReference type="Gene3D" id="2.20.110.10">
    <property type="entry name" value="Histone H3 K4-specific methyltransferase SET7/9 N-terminal domain"/>
    <property type="match status" value="3"/>
</dbReference>
<protein>
    <submittedName>
        <fullName evidence="10">Uncharacterized protein</fullName>
    </submittedName>
</protein>
<dbReference type="GO" id="GO:0031514">
    <property type="term" value="C:motile cilium"/>
    <property type="evidence" value="ECO:0007669"/>
    <property type="project" value="UniProtKB-SubCell"/>
</dbReference>
<evidence type="ECO:0000256" key="3">
    <source>
        <dbReference type="ARBA" id="ARBA00022490"/>
    </source>
</evidence>
<dbReference type="AlphaFoldDB" id="A0A821LWS7"/>
<dbReference type="Pfam" id="PF02493">
    <property type="entry name" value="MORN"/>
    <property type="match status" value="9"/>
</dbReference>
<dbReference type="InterPro" id="IPR003409">
    <property type="entry name" value="MORN"/>
</dbReference>
<evidence type="ECO:0000256" key="1">
    <source>
        <dbReference type="ARBA" id="ARBA00004230"/>
    </source>
</evidence>
<comment type="subcellular location">
    <subcellularLocation>
        <location evidence="1">Cell projection</location>
        <location evidence="1">Cilium</location>
        <location evidence="1">Flagellum</location>
    </subcellularLocation>
    <subcellularLocation>
        <location evidence="2">Cytoplasm</location>
        <location evidence="2">Cytoskeleton</location>
        <location evidence="2">Cilium axoneme</location>
    </subcellularLocation>
</comment>
<keyword evidence="4" id="KW-0677">Repeat</keyword>
<feature type="compositionally biased region" description="Basic residues" evidence="9">
    <location>
        <begin position="104"/>
        <end position="121"/>
    </location>
</feature>
<keyword evidence="3" id="KW-0963">Cytoplasm</keyword>
<dbReference type="SUPFAM" id="SSF82185">
    <property type="entry name" value="Histone H3 K4-specific methyltransferase SET7/9 N-terminal domain"/>
    <property type="match status" value="2"/>
</dbReference>
<evidence type="ECO:0000313" key="10">
    <source>
        <dbReference type="EMBL" id="CAF4757762.1"/>
    </source>
</evidence>
<dbReference type="PANTHER" id="PTHR46613:SF1">
    <property type="entry name" value="RADIAL SPOKE HEAD 10 HOMOLOG B-RELATED"/>
    <property type="match status" value="1"/>
</dbReference>
<accession>A0A821LWS7</accession>
<keyword evidence="5" id="KW-0282">Flagellum</keyword>
<evidence type="ECO:0000256" key="2">
    <source>
        <dbReference type="ARBA" id="ARBA00004430"/>
    </source>
</evidence>
<dbReference type="GO" id="GO:0005930">
    <property type="term" value="C:axoneme"/>
    <property type="evidence" value="ECO:0007669"/>
    <property type="project" value="UniProtKB-SubCell"/>
</dbReference>
<comment type="caution">
    <text evidence="10">The sequence shown here is derived from an EMBL/GenBank/DDBJ whole genome shotgun (WGS) entry which is preliminary data.</text>
</comment>
<gene>
    <name evidence="10" type="ORF">PMACD_LOCUS1121</name>
</gene>
<keyword evidence="7" id="KW-0206">Cytoskeleton</keyword>
<evidence type="ECO:0000256" key="9">
    <source>
        <dbReference type="SAM" id="MobiDB-lite"/>
    </source>
</evidence>
<proteinExistence type="predicted"/>
<evidence type="ECO:0000256" key="6">
    <source>
        <dbReference type="ARBA" id="ARBA00023069"/>
    </source>
</evidence>
<feature type="region of interest" description="Disordered" evidence="9">
    <location>
        <begin position="82"/>
        <end position="139"/>
    </location>
</feature>
<organism evidence="10 11">
    <name type="scientific">Pieris macdunnoughi</name>
    <dbReference type="NCBI Taxonomy" id="345717"/>
    <lineage>
        <taxon>Eukaryota</taxon>
        <taxon>Metazoa</taxon>
        <taxon>Ecdysozoa</taxon>
        <taxon>Arthropoda</taxon>
        <taxon>Hexapoda</taxon>
        <taxon>Insecta</taxon>
        <taxon>Pterygota</taxon>
        <taxon>Neoptera</taxon>
        <taxon>Endopterygota</taxon>
        <taxon>Lepidoptera</taxon>
        <taxon>Glossata</taxon>
        <taxon>Ditrysia</taxon>
        <taxon>Papilionoidea</taxon>
        <taxon>Pieridae</taxon>
        <taxon>Pierinae</taxon>
        <taxon>Pieris</taxon>
    </lineage>
</organism>
<sequence length="784" mass="91019">MYYVDSQKTLTRRESSLVVEKDETKSEYEALSTARGQSTARLVSESGASLIARQRGSVQRELVTQLFESMLDHIVESWSVIEPPKPEEGPTEFPRTASELTLPGKKKKAISGKSSKNKRSQSKIDLDNTQQETALPQGHWSCPDERAIIKFRNGNLYEGSISMKCMHGEGRFQWADGTVYLGQFKDNEIRGKGFIQWKDDTWYEGQFVGNLRHGAGLYVDSRKQRSYAGGWFSGTKHGFGAIYYSGSFKNSYNGEWVYNVRHGFGSREYCALSGYKGYWDYYVREGKGLMIWPNHDFYRGEWKNGVMSGYGIYIWDSYYNNDMSLPSITAYRGNWDKGQRHGYGILNLGFGLGSYYKGEFKNNNKHGPGTFITNDGLILQDKMLFIDDNFGPLNSNQDYNNYTLECKRSQTQEPFEFDICDQYIGLFYHIEQALKELDKEQETRDMLIREFYENNKILGSISLQKNENVKENEIDFKFEEFLKFEETSLRKALQCYEIQLKQIYYKYATICNEEEIYYTPILIRLYLWQLYFDCNIHEKHLTLVEIDNIFHANPEWLARSPHNPFEKIYFWQFLHGLISIARKLYAKRHLPEKRPDTILASAFRNFMDNDVLPGVGRKKGFLTSGYGLFVPLTGTYNLYRCLGEPCTVRDFLCAMKRPQHCTDLLQPTFRDDEVLLGRNAYVFGDELTFIAESAQLEDNSKEDLKLFNIGNLSSKAVILFFSSIFPQIIKNDKIMSLDVKLTYFEFYQVLIACVEESIRLRNEELKCQEKSTTSIPTDNLPKLK</sequence>
<evidence type="ECO:0000256" key="8">
    <source>
        <dbReference type="ARBA" id="ARBA00023273"/>
    </source>
</evidence>
<dbReference type="PANTHER" id="PTHR46613">
    <property type="entry name" value="RADIAL SPOKE HEAD 10 HOMOLOG B-RELATED"/>
    <property type="match status" value="1"/>
</dbReference>
<keyword evidence="6" id="KW-0969">Cilium</keyword>
<evidence type="ECO:0000256" key="4">
    <source>
        <dbReference type="ARBA" id="ARBA00022737"/>
    </source>
</evidence>
<dbReference type="EMBL" id="CAJOBZ010000002">
    <property type="protein sequence ID" value="CAF4757762.1"/>
    <property type="molecule type" value="Genomic_DNA"/>
</dbReference>
<keyword evidence="8" id="KW-0966">Cell projection</keyword>
<name>A0A821LWS7_9NEOP</name>
<evidence type="ECO:0000256" key="5">
    <source>
        <dbReference type="ARBA" id="ARBA00022846"/>
    </source>
</evidence>
<reference evidence="10" key="1">
    <citation type="submission" date="2021-02" db="EMBL/GenBank/DDBJ databases">
        <authorList>
            <person name="Steward A R."/>
        </authorList>
    </citation>
    <scope>NUCLEOTIDE SEQUENCE</scope>
</reference>
<dbReference type="SMART" id="SM00698">
    <property type="entry name" value="MORN"/>
    <property type="match status" value="9"/>
</dbReference>
<evidence type="ECO:0000256" key="7">
    <source>
        <dbReference type="ARBA" id="ARBA00023212"/>
    </source>
</evidence>
<evidence type="ECO:0000313" key="11">
    <source>
        <dbReference type="Proteomes" id="UP000663880"/>
    </source>
</evidence>